<gene>
    <name evidence="1" type="ORF">MSCUN_11010</name>
</gene>
<evidence type="ECO:0000313" key="1">
    <source>
        <dbReference type="EMBL" id="PWL08170.1"/>
    </source>
</evidence>
<dbReference type="EMBL" id="LWMS01000031">
    <property type="protein sequence ID" value="PWL08170.1"/>
    <property type="molecule type" value="Genomic_DNA"/>
</dbReference>
<comment type="caution">
    <text evidence="1">The sequence shown here is derived from an EMBL/GenBank/DDBJ whole genome shotgun (WGS) entry which is preliminary data.</text>
</comment>
<sequence length="190" mass="22820">MMLKKQIQKTLQKIKALLIKHKIIIPTQDTTHIPYIRQNNNTYTIQKNINGKTHYYGTYKTLGEAVEKRDQLKQNNWKQTNKPTPTEMKYISKHPQGGYIIQKSINGQIKYYGKYKTLEEAQKQKQYHIKTGWTQKPQKKQDPDRYITKTGKKYRIQKQVNGKVKYYGTYQTIKEARKKRDKLEKTHWRK</sequence>
<name>A0A2V2BQ28_9EURY</name>
<accession>A0A2V2BQ28</accession>
<organism evidence="1 2">
    <name type="scientific">Methanosphaera cuniculi</name>
    <dbReference type="NCBI Taxonomy" id="1077256"/>
    <lineage>
        <taxon>Archaea</taxon>
        <taxon>Methanobacteriati</taxon>
        <taxon>Methanobacteriota</taxon>
        <taxon>Methanomada group</taxon>
        <taxon>Methanobacteria</taxon>
        <taxon>Methanobacteriales</taxon>
        <taxon>Methanobacteriaceae</taxon>
        <taxon>Methanosphaera</taxon>
    </lineage>
</organism>
<dbReference type="Proteomes" id="UP000246004">
    <property type="component" value="Unassembled WGS sequence"/>
</dbReference>
<protein>
    <submittedName>
        <fullName evidence="1">Uncharacterized protein</fullName>
    </submittedName>
</protein>
<dbReference type="RefSeq" id="WP_146192114.1">
    <property type="nucleotide sequence ID" value="NZ_LWMS01000031.1"/>
</dbReference>
<proteinExistence type="predicted"/>
<dbReference type="AlphaFoldDB" id="A0A2V2BQ28"/>
<reference evidence="1 2" key="1">
    <citation type="submission" date="2016-04" db="EMBL/GenBank/DDBJ databases">
        <title>Genome sequence of Methanosphaera cuniculi DSM 4103.</title>
        <authorList>
            <person name="Poehlein A."/>
            <person name="Seedorf H."/>
            <person name="Daniel R."/>
        </authorList>
    </citation>
    <scope>NUCLEOTIDE SEQUENCE [LARGE SCALE GENOMIC DNA]</scope>
    <source>
        <strain evidence="1 2">DSM 4103</strain>
    </source>
</reference>
<evidence type="ECO:0000313" key="2">
    <source>
        <dbReference type="Proteomes" id="UP000246004"/>
    </source>
</evidence>